<dbReference type="Pfam" id="PF13426">
    <property type="entry name" value="PAS_9"/>
    <property type="match status" value="1"/>
</dbReference>
<gene>
    <name evidence="3" type="ORF">BC351_16200</name>
</gene>
<name>A0A1V4HRL9_9BACL</name>
<evidence type="ECO:0000313" key="4">
    <source>
        <dbReference type="Proteomes" id="UP000190626"/>
    </source>
</evidence>
<evidence type="ECO:0000313" key="3">
    <source>
        <dbReference type="EMBL" id="OPH60740.1"/>
    </source>
</evidence>
<dbReference type="SUPFAM" id="SSF55785">
    <property type="entry name" value="PYP-like sensor domain (PAS domain)"/>
    <property type="match status" value="1"/>
</dbReference>
<dbReference type="Pfam" id="PF03707">
    <property type="entry name" value="MHYT"/>
    <property type="match status" value="2"/>
</dbReference>
<dbReference type="AlphaFoldDB" id="A0A1V4HRL9"/>
<feature type="transmembrane region" description="Helical" evidence="1">
    <location>
        <begin position="211"/>
        <end position="230"/>
    </location>
</feature>
<reference evidence="4" key="1">
    <citation type="submission" date="2016-07" db="EMBL/GenBank/DDBJ databases">
        <authorList>
            <person name="Florea S."/>
            <person name="Webb J.S."/>
            <person name="Jaromczyk J."/>
            <person name="Schardl C.L."/>
        </authorList>
    </citation>
    <scope>NUCLEOTIDE SEQUENCE [LARGE SCALE GENOMIC DNA]</scope>
    <source>
        <strain evidence="4">CY1</strain>
    </source>
</reference>
<feature type="transmembrane region" description="Helical" evidence="1">
    <location>
        <begin position="6"/>
        <end position="32"/>
    </location>
</feature>
<dbReference type="PANTHER" id="PTHR35152:SF1">
    <property type="entry name" value="DOMAIN SIGNALLING PROTEIN, PUTATIVE (AFU_ORTHOLOGUE AFUA_5G11310)-RELATED"/>
    <property type="match status" value="1"/>
</dbReference>
<dbReference type="EMBL" id="MBTG01000003">
    <property type="protein sequence ID" value="OPH60740.1"/>
    <property type="molecule type" value="Genomic_DNA"/>
</dbReference>
<feature type="transmembrane region" description="Helical" evidence="1">
    <location>
        <begin position="173"/>
        <end position="191"/>
    </location>
</feature>
<feature type="transmembrane region" description="Helical" evidence="1">
    <location>
        <begin position="110"/>
        <end position="129"/>
    </location>
</feature>
<feature type="domain" description="MHYT" evidence="2">
    <location>
        <begin position="9"/>
        <end position="194"/>
    </location>
</feature>
<dbReference type="Proteomes" id="UP000190626">
    <property type="component" value="Unassembled WGS sequence"/>
</dbReference>
<dbReference type="GO" id="GO:0016020">
    <property type="term" value="C:membrane"/>
    <property type="evidence" value="ECO:0007669"/>
    <property type="project" value="UniProtKB-UniRule"/>
</dbReference>
<dbReference type="CDD" id="cd00130">
    <property type="entry name" value="PAS"/>
    <property type="match status" value="1"/>
</dbReference>
<dbReference type="STRING" id="1469647.BC351_16200"/>
<dbReference type="RefSeq" id="WP_158081977.1">
    <property type="nucleotide sequence ID" value="NZ_MBTG01000003.1"/>
</dbReference>
<dbReference type="Gene3D" id="3.30.450.20">
    <property type="entry name" value="PAS domain"/>
    <property type="match status" value="1"/>
</dbReference>
<sequence length="374" mass="41468">MHDMSIETYFIALIFLAFVLILITSIISLNLTRKIAATTACQQKLWIACSALSLGAGVWSMHFIAFLAHPLSLNITYDLQAVVTSLAIAIAGALVGFFIMYRSKLEIPRLFFGGTFMGFCFASMHYIGLGAVTNVVIHFKLALFVISIVMSVGASMLALYLSYLQSPRIIMNGLFMSLMFICMHFVGILAADIDFPAQNILLPADSVSMDNFILAMFVAFGTVILLFINLSSSLKTDQKLQNQFTLRASILTSSLDCILMFNNRGWLIEFNPAAEAAFGYTRKYALSLTLLDFLFPFDQNGQAAASLFGQLARQDDALMGKRLEMLAYRADRTAFPVEITFTGCHHEGKPIFTAFLRDLSKTKTLQWSSEQIVS</sequence>
<comment type="caution">
    <text evidence="3">The sequence shown here is derived from an EMBL/GenBank/DDBJ whole genome shotgun (WGS) entry which is preliminary data.</text>
</comment>
<dbReference type="NCBIfam" id="TIGR00229">
    <property type="entry name" value="sensory_box"/>
    <property type="match status" value="1"/>
</dbReference>
<keyword evidence="4" id="KW-1185">Reference proteome</keyword>
<dbReference type="InterPro" id="IPR035965">
    <property type="entry name" value="PAS-like_dom_sf"/>
</dbReference>
<dbReference type="InterPro" id="IPR005330">
    <property type="entry name" value="MHYT_dom"/>
</dbReference>
<dbReference type="OrthoDB" id="9759607at2"/>
<feature type="transmembrane region" description="Helical" evidence="1">
    <location>
        <begin position="141"/>
        <end position="161"/>
    </location>
</feature>
<accession>A0A1V4HRL9</accession>
<dbReference type="InterPro" id="IPR000014">
    <property type="entry name" value="PAS"/>
</dbReference>
<dbReference type="PROSITE" id="PS50924">
    <property type="entry name" value="MHYT"/>
    <property type="match status" value="1"/>
</dbReference>
<evidence type="ECO:0000259" key="2">
    <source>
        <dbReference type="PROSITE" id="PS50924"/>
    </source>
</evidence>
<evidence type="ECO:0000256" key="1">
    <source>
        <dbReference type="PROSITE-ProRule" id="PRU00244"/>
    </source>
</evidence>
<feature type="transmembrane region" description="Helical" evidence="1">
    <location>
        <begin position="44"/>
        <end position="67"/>
    </location>
</feature>
<keyword evidence="1" id="KW-0472">Membrane</keyword>
<feature type="transmembrane region" description="Helical" evidence="1">
    <location>
        <begin position="79"/>
        <end position="101"/>
    </location>
</feature>
<organism evidence="3 4">
    <name type="scientific">Paenibacillus ferrarius</name>
    <dbReference type="NCBI Taxonomy" id="1469647"/>
    <lineage>
        <taxon>Bacteria</taxon>
        <taxon>Bacillati</taxon>
        <taxon>Bacillota</taxon>
        <taxon>Bacilli</taxon>
        <taxon>Bacillales</taxon>
        <taxon>Paenibacillaceae</taxon>
        <taxon>Paenibacillus</taxon>
    </lineage>
</organism>
<dbReference type="PANTHER" id="PTHR35152">
    <property type="entry name" value="DOMAIN SIGNALLING PROTEIN, PUTATIVE (AFU_ORTHOLOGUE AFUA_5G11310)-RELATED"/>
    <property type="match status" value="1"/>
</dbReference>
<protein>
    <recommendedName>
        <fullName evidence="2">MHYT domain-containing protein</fullName>
    </recommendedName>
</protein>
<keyword evidence="1" id="KW-1133">Transmembrane helix</keyword>
<proteinExistence type="predicted"/>
<keyword evidence="1" id="KW-0812">Transmembrane</keyword>